<feature type="coiled-coil region" evidence="3">
    <location>
        <begin position="107"/>
        <end position="153"/>
    </location>
</feature>
<dbReference type="SUPFAM" id="SSF111369">
    <property type="entry name" value="HlyD-like secretion proteins"/>
    <property type="match status" value="2"/>
</dbReference>
<dbReference type="Proteomes" id="UP000036356">
    <property type="component" value="Unassembled WGS sequence"/>
</dbReference>
<evidence type="ECO:0000256" key="1">
    <source>
        <dbReference type="ARBA" id="ARBA00004196"/>
    </source>
</evidence>
<reference evidence="7 8" key="1">
    <citation type="submission" date="2015-06" db="EMBL/GenBank/DDBJ databases">
        <title>Draft genome of the moderately acidophilic sulfate reducer Candidatus Desulfosporosinus acididurans strain M1.</title>
        <authorList>
            <person name="Poehlein A."/>
            <person name="Petzsch P."/>
            <person name="Johnson B.D."/>
            <person name="Schloemann M."/>
            <person name="Daniel R."/>
            <person name="Muehling M."/>
        </authorList>
    </citation>
    <scope>NUCLEOTIDE SEQUENCE [LARGE SCALE GENOMIC DNA]</scope>
    <source>
        <strain evidence="7 8">M1</strain>
    </source>
</reference>
<dbReference type="Pfam" id="PF25917">
    <property type="entry name" value="BSH_RND"/>
    <property type="match status" value="1"/>
</dbReference>
<evidence type="ECO:0000313" key="8">
    <source>
        <dbReference type="Proteomes" id="UP000036356"/>
    </source>
</evidence>
<feature type="region of interest" description="Disordered" evidence="4">
    <location>
        <begin position="511"/>
        <end position="547"/>
    </location>
</feature>
<dbReference type="InterPro" id="IPR050465">
    <property type="entry name" value="UPF0194_transport"/>
</dbReference>
<evidence type="ECO:0000259" key="5">
    <source>
        <dbReference type="Pfam" id="PF25917"/>
    </source>
</evidence>
<feature type="compositionally biased region" description="Low complexity" evidence="4">
    <location>
        <begin position="411"/>
        <end position="435"/>
    </location>
</feature>
<evidence type="ECO:0000313" key="7">
    <source>
        <dbReference type="EMBL" id="KLU64336.1"/>
    </source>
</evidence>
<dbReference type="Gene3D" id="2.40.30.170">
    <property type="match status" value="1"/>
</dbReference>
<comment type="caution">
    <text evidence="7">The sequence shown here is derived from an EMBL/GenBank/DDBJ whole genome shotgun (WGS) entry which is preliminary data.</text>
</comment>
<dbReference type="PATRIC" id="fig|476652.3.peg.3986"/>
<dbReference type="GO" id="GO:0030313">
    <property type="term" value="C:cell envelope"/>
    <property type="evidence" value="ECO:0007669"/>
    <property type="project" value="UniProtKB-SubCell"/>
</dbReference>
<evidence type="ECO:0000256" key="3">
    <source>
        <dbReference type="SAM" id="Coils"/>
    </source>
</evidence>
<comment type="subcellular location">
    <subcellularLocation>
        <location evidence="1">Cell envelope</location>
    </subcellularLocation>
</comment>
<feature type="compositionally biased region" description="Low complexity" evidence="4">
    <location>
        <begin position="511"/>
        <end position="526"/>
    </location>
</feature>
<dbReference type="PRINTS" id="PR01490">
    <property type="entry name" value="RTXTOXIND"/>
</dbReference>
<keyword evidence="2 3" id="KW-0175">Coiled coil</keyword>
<protein>
    <submittedName>
        <fullName evidence="7">Macrolide export protein MacA</fullName>
    </submittedName>
</protein>
<proteinExistence type="predicted"/>
<feature type="compositionally biased region" description="Gly residues" evidence="4">
    <location>
        <begin position="527"/>
        <end position="547"/>
    </location>
</feature>
<dbReference type="STRING" id="476652.DEAC_c37700"/>
<dbReference type="PANTHER" id="PTHR32347">
    <property type="entry name" value="EFFLUX SYSTEM COMPONENT YKNX-RELATED"/>
    <property type="match status" value="1"/>
</dbReference>
<feature type="domain" description="YknX-like beta-barrel" evidence="6">
    <location>
        <begin position="304"/>
        <end position="379"/>
    </location>
</feature>
<accession>A0A0J1II23</accession>
<evidence type="ECO:0000256" key="2">
    <source>
        <dbReference type="ARBA" id="ARBA00023054"/>
    </source>
</evidence>
<dbReference type="RefSeq" id="WP_047811549.1">
    <property type="nucleotide sequence ID" value="NZ_LDZY01000015.1"/>
</dbReference>
<feature type="region of interest" description="Disordered" evidence="4">
    <location>
        <begin position="411"/>
        <end position="471"/>
    </location>
</feature>
<sequence length="547" mass="55338">MNKKKVTIGVIGVLLVLGGGYWAYKHFTAKPAAAAYTTSKAKMGDVQKVITATGTVNYPHAITLTFPTSGNASSAGKIVQLNVKTGDTVKAGEVLAKIDDTKLKTSVLQAEASVTSAESKYQDLENSYNAQTLAQAESTLAKAQVNLTTAQQNADPGYLANQVTLANSNVKQASDNLAKAQLSGNSSSVQSAQSSLNSALDALTTANNNQNGGAAKALAAAQADVTAAQYQVEQQKQGPQASDVQSAQASIQIAQAQLASAQADLADASIIAPVDAVVVDCPLQQGQDSDSKSIITITPVGDKLEVDAAIDQADITQCKVGQKVDITLDSYPNNHISGTVNAVALQGTTTSNVTTYQVTATVDQNSDLLRAGMNANVNIIVAEAKNVLTVPSEAVKTRGTQSFVLVPAAPGTTSATANSQAQSQSQGQSKTGSNQAGNAANGYSGARKSGSGSTGSGNGGSGYSGTRSGAGSKNAMANVRMVPVVVGLDDGTNVEIKSGLQEGQEVVTGTVSNTTTTNSNSNSKSGFGFGGGAARAVTGGGGRPRGN</sequence>
<dbReference type="AlphaFoldDB" id="A0A0J1II23"/>
<feature type="compositionally biased region" description="Gly residues" evidence="4">
    <location>
        <begin position="452"/>
        <end position="463"/>
    </location>
</feature>
<dbReference type="Gene3D" id="2.40.50.100">
    <property type="match status" value="1"/>
</dbReference>
<dbReference type="InterPro" id="IPR058636">
    <property type="entry name" value="Beta-barrel_YknX"/>
</dbReference>
<keyword evidence="8" id="KW-1185">Reference proteome</keyword>
<name>A0A0J1II23_9FIRM</name>
<dbReference type="EMBL" id="LDZY01000015">
    <property type="protein sequence ID" value="KLU64336.1"/>
    <property type="molecule type" value="Genomic_DNA"/>
</dbReference>
<dbReference type="Gene3D" id="2.40.420.20">
    <property type="match status" value="1"/>
</dbReference>
<gene>
    <name evidence="7" type="primary">macA_2</name>
    <name evidence="7" type="ORF">DEAC_c37700</name>
</gene>
<evidence type="ECO:0000259" key="6">
    <source>
        <dbReference type="Pfam" id="PF25990"/>
    </source>
</evidence>
<feature type="domain" description="Multidrug resistance protein MdtA-like barrel-sandwich hybrid" evidence="5">
    <location>
        <begin position="75"/>
        <end position="288"/>
    </location>
</feature>
<dbReference type="Pfam" id="PF25990">
    <property type="entry name" value="Beta-barrel_YknX"/>
    <property type="match status" value="1"/>
</dbReference>
<organism evidence="7 8">
    <name type="scientific">Desulfosporosinus acididurans</name>
    <dbReference type="NCBI Taxonomy" id="476652"/>
    <lineage>
        <taxon>Bacteria</taxon>
        <taxon>Bacillati</taxon>
        <taxon>Bacillota</taxon>
        <taxon>Clostridia</taxon>
        <taxon>Eubacteriales</taxon>
        <taxon>Desulfitobacteriaceae</taxon>
        <taxon>Desulfosporosinus</taxon>
    </lineage>
</organism>
<dbReference type="InterPro" id="IPR058625">
    <property type="entry name" value="MdtA-like_BSH"/>
</dbReference>
<evidence type="ECO:0000256" key="4">
    <source>
        <dbReference type="SAM" id="MobiDB-lite"/>
    </source>
</evidence>